<evidence type="ECO:0000256" key="1">
    <source>
        <dbReference type="ARBA" id="ARBA00022898"/>
    </source>
</evidence>
<keyword evidence="1 2" id="KW-0663">Pyridoxal phosphate</keyword>
<evidence type="ECO:0000256" key="3">
    <source>
        <dbReference type="RuleBase" id="RU004514"/>
    </source>
</evidence>
<dbReference type="InterPro" id="IPR029066">
    <property type="entry name" value="PLP-binding_barrel"/>
</dbReference>
<dbReference type="Gene3D" id="3.20.20.10">
    <property type="entry name" value="Alanine racemase"/>
    <property type="match status" value="1"/>
</dbReference>
<protein>
    <recommendedName>
        <fullName evidence="2">Pyridoxal phosphate homeostasis protein</fullName>
        <shortName evidence="2">PLP homeostasis protein</shortName>
    </recommendedName>
</protein>
<dbReference type="PROSITE" id="PS01211">
    <property type="entry name" value="UPF0001"/>
    <property type="match status" value="1"/>
</dbReference>
<dbReference type="RefSeq" id="WP_282010646.1">
    <property type="nucleotide sequence ID" value="NZ_OX336137.1"/>
</dbReference>
<dbReference type="Proteomes" id="UP001157733">
    <property type="component" value="Chromosome"/>
</dbReference>
<dbReference type="InterPro" id="IPR011078">
    <property type="entry name" value="PyrdxlP_homeostasis"/>
</dbReference>
<sequence>MSTLSDNLESICQRIRNAALKAGRDPESVRLVAVSKTVPEDRIQEAQAAGVHVFGENKVQEALRKIEQLGHDGYGWHFIGHLQKNKVKYVSGQFERVHSVDSAGLAEKLSAQSQEQGVVTAVLVQVNVSGEASKFGVEPDALEDLLMKAGHLPGIAVKGLMTIPPFSENAEASRKYFAALRAMRDRLQARNLPGISLDELSMGMSHDFEIAIEEGATWVRVGTALFGQRVQ</sequence>
<keyword evidence="6" id="KW-1185">Reference proteome</keyword>
<dbReference type="NCBIfam" id="TIGR00044">
    <property type="entry name" value="YggS family pyridoxal phosphate-dependent enzyme"/>
    <property type="match status" value="1"/>
</dbReference>
<feature type="modified residue" description="N6-(pyridoxal phosphate)lysine" evidence="2">
    <location>
        <position position="36"/>
    </location>
</feature>
<comment type="similarity">
    <text evidence="2 3">Belongs to the pyridoxal phosphate-binding protein YggS/PROSC family.</text>
</comment>
<evidence type="ECO:0000256" key="2">
    <source>
        <dbReference type="HAMAP-Rule" id="MF_02087"/>
    </source>
</evidence>
<accession>A0ABM9HCA7</accession>
<reference evidence="5 6" key="1">
    <citation type="submission" date="2022-09" db="EMBL/GenBank/DDBJ databases">
        <authorList>
            <person name="Kop L."/>
        </authorList>
    </citation>
    <scope>NUCLEOTIDE SEQUENCE [LARGE SCALE GENOMIC DNA]</scope>
    <source>
        <strain evidence="5 6">347</strain>
    </source>
</reference>
<organism evidence="5 6">
    <name type="scientific">Nitrospina watsonii</name>
    <dbReference type="NCBI Taxonomy" id="1323948"/>
    <lineage>
        <taxon>Bacteria</taxon>
        <taxon>Pseudomonadati</taxon>
        <taxon>Nitrospinota/Tectimicrobiota group</taxon>
        <taxon>Nitrospinota</taxon>
        <taxon>Nitrospinia</taxon>
        <taxon>Nitrospinales</taxon>
        <taxon>Nitrospinaceae</taxon>
        <taxon>Nitrospina</taxon>
    </lineage>
</organism>
<evidence type="ECO:0000313" key="5">
    <source>
        <dbReference type="EMBL" id="CAI2717726.1"/>
    </source>
</evidence>
<proteinExistence type="inferred from homology"/>
<dbReference type="HAMAP" id="MF_02087">
    <property type="entry name" value="PLP_homeostasis"/>
    <property type="match status" value="1"/>
</dbReference>
<dbReference type="PIRSF" id="PIRSF004848">
    <property type="entry name" value="YBL036c_PLPDEIII"/>
    <property type="match status" value="1"/>
</dbReference>
<name>A0ABM9HCA7_9BACT</name>
<dbReference type="PANTHER" id="PTHR10146:SF14">
    <property type="entry name" value="PYRIDOXAL PHOSPHATE HOMEOSTASIS PROTEIN"/>
    <property type="match status" value="1"/>
</dbReference>
<dbReference type="InterPro" id="IPR001608">
    <property type="entry name" value="Ala_racemase_N"/>
</dbReference>
<feature type="domain" description="Alanine racemase N-terminal" evidence="4">
    <location>
        <begin position="8"/>
        <end position="228"/>
    </location>
</feature>
<dbReference type="SUPFAM" id="SSF51419">
    <property type="entry name" value="PLP-binding barrel"/>
    <property type="match status" value="1"/>
</dbReference>
<dbReference type="PANTHER" id="PTHR10146">
    <property type="entry name" value="PROLINE SYNTHETASE CO-TRANSCRIBED BACTERIAL HOMOLOG PROTEIN"/>
    <property type="match status" value="1"/>
</dbReference>
<comment type="function">
    <text evidence="2">Pyridoxal 5'-phosphate (PLP)-binding protein, which is involved in PLP homeostasis.</text>
</comment>
<evidence type="ECO:0000313" key="6">
    <source>
        <dbReference type="Proteomes" id="UP001157733"/>
    </source>
</evidence>
<dbReference type="CDD" id="cd00635">
    <property type="entry name" value="PLPDE_III_YBL036c_like"/>
    <property type="match status" value="1"/>
</dbReference>
<dbReference type="EMBL" id="OX336137">
    <property type="protein sequence ID" value="CAI2717726.1"/>
    <property type="molecule type" value="Genomic_DNA"/>
</dbReference>
<dbReference type="Pfam" id="PF01168">
    <property type="entry name" value="Ala_racemase_N"/>
    <property type="match status" value="1"/>
</dbReference>
<gene>
    <name evidence="5" type="ORF">NSPWAT_0867</name>
</gene>
<evidence type="ECO:0000259" key="4">
    <source>
        <dbReference type="Pfam" id="PF01168"/>
    </source>
</evidence>